<name>A0ABQ3FYH2_9BURK</name>
<organism evidence="1 2">
    <name type="scientific">Pseudorhodoferax aquiterrae</name>
    <dbReference type="NCBI Taxonomy" id="747304"/>
    <lineage>
        <taxon>Bacteria</taxon>
        <taxon>Pseudomonadati</taxon>
        <taxon>Pseudomonadota</taxon>
        <taxon>Betaproteobacteria</taxon>
        <taxon>Burkholderiales</taxon>
        <taxon>Comamonadaceae</taxon>
    </lineage>
</organism>
<proteinExistence type="predicted"/>
<comment type="caution">
    <text evidence="1">The sequence shown here is derived from an EMBL/GenBank/DDBJ whole genome shotgun (WGS) entry which is preliminary data.</text>
</comment>
<sequence length="68" mass="7864">MKQIRIASTREIAQNDQGQRFVCEWMEGSLMNRWLLKNRLAEALEVHGTGSHWVEVRDAHPVRHTAPA</sequence>
<evidence type="ECO:0000313" key="1">
    <source>
        <dbReference type="EMBL" id="GHC75382.1"/>
    </source>
</evidence>
<accession>A0ABQ3FYH2</accession>
<dbReference type="Proteomes" id="UP000626210">
    <property type="component" value="Unassembled WGS sequence"/>
</dbReference>
<protein>
    <submittedName>
        <fullName evidence="1">Uncharacterized protein</fullName>
    </submittedName>
</protein>
<dbReference type="EMBL" id="BMYK01000003">
    <property type="protein sequence ID" value="GHC75382.1"/>
    <property type="molecule type" value="Genomic_DNA"/>
</dbReference>
<dbReference type="RefSeq" id="WP_189686185.1">
    <property type="nucleotide sequence ID" value="NZ_BMYK01000003.1"/>
</dbReference>
<keyword evidence="2" id="KW-1185">Reference proteome</keyword>
<gene>
    <name evidence="1" type="ORF">GCM10007320_13460</name>
</gene>
<evidence type="ECO:0000313" key="2">
    <source>
        <dbReference type="Proteomes" id="UP000626210"/>
    </source>
</evidence>
<reference evidence="2" key="1">
    <citation type="journal article" date="2019" name="Int. J. Syst. Evol. Microbiol.">
        <title>The Global Catalogue of Microorganisms (GCM) 10K type strain sequencing project: providing services to taxonomists for standard genome sequencing and annotation.</title>
        <authorList>
            <consortium name="The Broad Institute Genomics Platform"/>
            <consortium name="The Broad Institute Genome Sequencing Center for Infectious Disease"/>
            <person name="Wu L."/>
            <person name="Ma J."/>
        </authorList>
    </citation>
    <scope>NUCLEOTIDE SEQUENCE [LARGE SCALE GENOMIC DNA]</scope>
    <source>
        <strain evidence="2">KCTC 23314</strain>
    </source>
</reference>